<dbReference type="Proteomes" id="UP000664466">
    <property type="component" value="Unassembled WGS sequence"/>
</dbReference>
<evidence type="ECO:0000313" key="2">
    <source>
        <dbReference type="EMBL" id="MBO0612827.1"/>
    </source>
</evidence>
<organism evidence="3">
    <name type="scientific">Thiothrix fructosivorans</name>
    <dbReference type="NCBI Taxonomy" id="111770"/>
    <lineage>
        <taxon>Bacteria</taxon>
        <taxon>Pseudomonadati</taxon>
        <taxon>Pseudomonadota</taxon>
        <taxon>Gammaproteobacteria</taxon>
        <taxon>Thiotrichales</taxon>
        <taxon>Thiotrichaceae</taxon>
        <taxon>Thiothrix</taxon>
    </lineage>
</organism>
<dbReference type="AlphaFoldDB" id="A0A8B0SKY5"/>
<dbReference type="EMBL" id="JAFMPM010000006">
    <property type="protein sequence ID" value="MBO0612827.1"/>
    <property type="molecule type" value="Genomic_DNA"/>
</dbReference>
<gene>
    <name evidence="3" type="ORF">J1836_005040</name>
    <name evidence="2" type="ORF">J1836_07790</name>
</gene>
<evidence type="ECO:0000256" key="1">
    <source>
        <dbReference type="SAM" id="SignalP"/>
    </source>
</evidence>
<keyword evidence="1" id="KW-0732">Signal</keyword>
<dbReference type="InterPro" id="IPR046172">
    <property type="entry name" value="DUF6174"/>
</dbReference>
<accession>A0A8B0SKY5</accession>
<evidence type="ECO:0000313" key="3">
    <source>
        <dbReference type="EMBL" id="QTX11715.1"/>
    </source>
</evidence>
<evidence type="ECO:0000313" key="4">
    <source>
        <dbReference type="Proteomes" id="UP000664466"/>
    </source>
</evidence>
<protein>
    <recommendedName>
        <fullName evidence="5">Lipoprotein</fullName>
    </recommendedName>
</protein>
<name>A0A8B0SKY5_9GAMM</name>
<dbReference type="PROSITE" id="PS51257">
    <property type="entry name" value="PROKAR_LIPOPROTEIN"/>
    <property type="match status" value="1"/>
</dbReference>
<sequence>MKHLLLATTLSMGLLSGCMATVPALNGQSGQGAVVQHPAASAESYFIANRDLLAAETKWRQNKPTHYSYMLQRSCFCTPEYRKPIAIEVSGSTVMKSTVDGFVLPLERRADALSVEGLFDVVRKAIDSKAARIDVQYDAVNGHPLSISIDQNAQIADEEQYLTASEFVSMTKATPKPKKKVKKTVKKAAKK</sequence>
<proteinExistence type="predicted"/>
<evidence type="ECO:0008006" key="5">
    <source>
        <dbReference type="Google" id="ProtNLM"/>
    </source>
</evidence>
<dbReference type="EMBL" id="CP072748">
    <property type="protein sequence ID" value="QTX11715.1"/>
    <property type="molecule type" value="Genomic_DNA"/>
</dbReference>
<feature type="signal peptide" evidence="1">
    <location>
        <begin position="1"/>
        <end position="20"/>
    </location>
</feature>
<dbReference type="RefSeq" id="WP_207250504.1">
    <property type="nucleotide sequence ID" value="NZ_JAFMPM010000006.1"/>
</dbReference>
<keyword evidence="4" id="KW-1185">Reference proteome</keyword>
<feature type="chain" id="PRO_5032388135" description="Lipoprotein" evidence="1">
    <location>
        <begin position="21"/>
        <end position="191"/>
    </location>
</feature>
<reference evidence="3" key="2">
    <citation type="submission" date="2021-04" db="EMBL/GenBank/DDBJ databases">
        <title>Complete Genome and methylome analysis of Thiothrix fructosivorans ATCC 49748.</title>
        <authorList>
            <person name="Fomenkov A."/>
            <person name="Sun L."/>
            <person name="Vincze T."/>
            <person name="Grabovich M.Y."/>
            <person name="Roberts R.J."/>
        </authorList>
    </citation>
    <scope>NUCLEOTIDE SEQUENCE</scope>
    <source>
        <strain evidence="3">ATCC 49748</strain>
    </source>
</reference>
<reference evidence="2 4" key="1">
    <citation type="submission" date="2021-03" db="EMBL/GenBank/DDBJ databases">
        <title>Draft genome and methylome analysis of Thiotrix fructosivoruns ATCC 49748.</title>
        <authorList>
            <person name="Fomenkov A."/>
            <person name="Grabovich M.Y."/>
            <person name="Roberts R.J."/>
        </authorList>
    </citation>
    <scope>NUCLEOTIDE SEQUENCE [LARGE SCALE GENOMIC DNA]</scope>
    <source>
        <strain evidence="2 4">ATCC 49748</strain>
    </source>
</reference>
<dbReference type="Pfam" id="PF19671">
    <property type="entry name" value="DUF6174"/>
    <property type="match status" value="1"/>
</dbReference>